<dbReference type="InterPro" id="IPR051911">
    <property type="entry name" value="SDR_oxidoreductase"/>
</dbReference>
<accession>A0A428N8N3</accession>
<reference evidence="4 5" key="1">
    <citation type="submission" date="2018-10" db="EMBL/GenBank/DDBJ databases">
        <title>Draft genome sequence of Bacillus salarius IM0101, isolated from a hypersaline soil in Inner Mongolia, China.</title>
        <authorList>
            <person name="Yamprayoonswat W."/>
            <person name="Boonvisut S."/>
            <person name="Jumpathong W."/>
            <person name="Sittihan S."/>
            <person name="Ruangsuj P."/>
            <person name="Wanthongcharoen S."/>
            <person name="Thongpramul N."/>
            <person name="Pimmason S."/>
            <person name="Yu B."/>
            <person name="Yasawong M."/>
        </authorList>
    </citation>
    <scope>NUCLEOTIDE SEQUENCE [LARGE SCALE GENOMIC DNA]</scope>
    <source>
        <strain evidence="4 5">IM0101</strain>
    </source>
</reference>
<keyword evidence="2" id="KW-0560">Oxidoreductase</keyword>
<evidence type="ECO:0000256" key="3">
    <source>
        <dbReference type="RuleBase" id="RU000363"/>
    </source>
</evidence>
<dbReference type="PANTHER" id="PTHR43976">
    <property type="entry name" value="SHORT CHAIN DEHYDROGENASE"/>
    <property type="match status" value="1"/>
</dbReference>
<dbReference type="OrthoDB" id="9775296at2"/>
<dbReference type="Pfam" id="PF00106">
    <property type="entry name" value="adh_short"/>
    <property type="match status" value="1"/>
</dbReference>
<comment type="caution">
    <text evidence="4">The sequence shown here is derived from an EMBL/GenBank/DDBJ whole genome shotgun (WGS) entry which is preliminary data.</text>
</comment>
<organism evidence="4 5">
    <name type="scientific">Salibacterium salarium</name>
    <dbReference type="NCBI Taxonomy" id="284579"/>
    <lineage>
        <taxon>Bacteria</taxon>
        <taxon>Bacillati</taxon>
        <taxon>Bacillota</taxon>
        <taxon>Bacilli</taxon>
        <taxon>Bacillales</taxon>
        <taxon>Bacillaceae</taxon>
    </lineage>
</organism>
<dbReference type="CDD" id="cd05374">
    <property type="entry name" value="17beta-HSD-like_SDR_c"/>
    <property type="match status" value="1"/>
</dbReference>
<dbReference type="InterPro" id="IPR002347">
    <property type="entry name" value="SDR_fam"/>
</dbReference>
<dbReference type="EMBL" id="RBVX01000002">
    <property type="protein sequence ID" value="RSL34762.1"/>
    <property type="molecule type" value="Genomic_DNA"/>
</dbReference>
<protein>
    <submittedName>
        <fullName evidence="4">SDR family oxidoreductase</fullName>
    </submittedName>
</protein>
<dbReference type="Proteomes" id="UP000275076">
    <property type="component" value="Unassembled WGS sequence"/>
</dbReference>
<dbReference type="PRINTS" id="PR00080">
    <property type="entry name" value="SDRFAMILY"/>
</dbReference>
<dbReference type="PANTHER" id="PTHR43976:SF16">
    <property type="entry name" value="SHORT-CHAIN DEHYDROGENASE_REDUCTASE FAMILY PROTEIN"/>
    <property type="match status" value="1"/>
</dbReference>
<proteinExistence type="inferred from homology"/>
<evidence type="ECO:0000313" key="5">
    <source>
        <dbReference type="Proteomes" id="UP000275076"/>
    </source>
</evidence>
<evidence type="ECO:0000256" key="1">
    <source>
        <dbReference type="ARBA" id="ARBA00006484"/>
    </source>
</evidence>
<name>A0A428N8N3_9BACI</name>
<keyword evidence="5" id="KW-1185">Reference proteome</keyword>
<dbReference type="PRINTS" id="PR00081">
    <property type="entry name" value="GDHRDH"/>
</dbReference>
<dbReference type="PROSITE" id="PS00061">
    <property type="entry name" value="ADH_SHORT"/>
    <property type="match status" value="1"/>
</dbReference>
<dbReference type="Gene3D" id="3.40.50.720">
    <property type="entry name" value="NAD(P)-binding Rossmann-like Domain"/>
    <property type="match status" value="1"/>
</dbReference>
<dbReference type="InterPro" id="IPR020904">
    <property type="entry name" value="Sc_DH/Rdtase_CS"/>
</dbReference>
<evidence type="ECO:0000313" key="4">
    <source>
        <dbReference type="EMBL" id="RSL34762.1"/>
    </source>
</evidence>
<dbReference type="RefSeq" id="WP_125554202.1">
    <property type="nucleotide sequence ID" value="NZ_RBVX01000002.1"/>
</dbReference>
<dbReference type="AlphaFoldDB" id="A0A428N8N3"/>
<dbReference type="GO" id="GO:0016491">
    <property type="term" value="F:oxidoreductase activity"/>
    <property type="evidence" value="ECO:0007669"/>
    <property type="project" value="UniProtKB-KW"/>
</dbReference>
<dbReference type="InterPro" id="IPR036291">
    <property type="entry name" value="NAD(P)-bd_dom_sf"/>
</dbReference>
<sequence length="276" mass="31419">MPCAVVTGSNGGFGRVMVQQLLEMEYEVIAGVRNLQYGNALVERAEALGKKECLHLFELDITDTQQIEKLADFVQSNMKTLDVLVNNAGYCQGGIVETLSEEEWRHQFDVNFFGTVKLTTAMLPIFRKQRFGSIINVSSISGYMGMPGMSAYASSKFALEGFSESLRYEMLPFHVYVSLIEPSSYKTDIWEKALTDIKLASVDYEKMVKNLVGEARQSVEGGGNPYEIATLLRVILQSKRPKLRYPLGKIAKHVYRWRHFLPKRWLENMIVKRLNR</sequence>
<evidence type="ECO:0000256" key="2">
    <source>
        <dbReference type="ARBA" id="ARBA00023002"/>
    </source>
</evidence>
<gene>
    <name evidence="4" type="ORF">D7Z54_02680</name>
</gene>
<comment type="similarity">
    <text evidence="1 3">Belongs to the short-chain dehydrogenases/reductases (SDR) family.</text>
</comment>
<dbReference type="SUPFAM" id="SSF51735">
    <property type="entry name" value="NAD(P)-binding Rossmann-fold domains"/>
    <property type="match status" value="1"/>
</dbReference>